<evidence type="ECO:0000313" key="3">
    <source>
        <dbReference type="Proteomes" id="UP001058974"/>
    </source>
</evidence>
<dbReference type="OrthoDB" id="1434593at2759"/>
<dbReference type="EMBL" id="JAMSHJ010000004">
    <property type="protein sequence ID" value="KAI5420557.1"/>
    <property type="molecule type" value="Genomic_DNA"/>
</dbReference>
<reference evidence="2 3" key="1">
    <citation type="journal article" date="2022" name="Nat. Genet.">
        <title>Improved pea reference genome and pan-genome highlight genomic features and evolutionary characteristics.</title>
        <authorList>
            <person name="Yang T."/>
            <person name="Liu R."/>
            <person name="Luo Y."/>
            <person name="Hu S."/>
            <person name="Wang D."/>
            <person name="Wang C."/>
            <person name="Pandey M.K."/>
            <person name="Ge S."/>
            <person name="Xu Q."/>
            <person name="Li N."/>
            <person name="Li G."/>
            <person name="Huang Y."/>
            <person name="Saxena R.K."/>
            <person name="Ji Y."/>
            <person name="Li M."/>
            <person name="Yan X."/>
            <person name="He Y."/>
            <person name="Liu Y."/>
            <person name="Wang X."/>
            <person name="Xiang C."/>
            <person name="Varshney R.K."/>
            <person name="Ding H."/>
            <person name="Gao S."/>
            <person name="Zong X."/>
        </authorList>
    </citation>
    <scope>NUCLEOTIDE SEQUENCE [LARGE SCALE GENOMIC DNA]</scope>
    <source>
        <strain evidence="2 3">cv. Zhongwan 6</strain>
    </source>
</reference>
<keyword evidence="3" id="KW-1185">Reference proteome</keyword>
<evidence type="ECO:0000256" key="1">
    <source>
        <dbReference type="SAM" id="MobiDB-lite"/>
    </source>
</evidence>
<organism evidence="2 3">
    <name type="scientific">Pisum sativum</name>
    <name type="common">Garden pea</name>
    <name type="synonym">Lathyrus oleraceus</name>
    <dbReference type="NCBI Taxonomy" id="3888"/>
    <lineage>
        <taxon>Eukaryota</taxon>
        <taxon>Viridiplantae</taxon>
        <taxon>Streptophyta</taxon>
        <taxon>Embryophyta</taxon>
        <taxon>Tracheophyta</taxon>
        <taxon>Spermatophyta</taxon>
        <taxon>Magnoliopsida</taxon>
        <taxon>eudicotyledons</taxon>
        <taxon>Gunneridae</taxon>
        <taxon>Pentapetalae</taxon>
        <taxon>rosids</taxon>
        <taxon>fabids</taxon>
        <taxon>Fabales</taxon>
        <taxon>Fabaceae</taxon>
        <taxon>Papilionoideae</taxon>
        <taxon>50 kb inversion clade</taxon>
        <taxon>NPAAA clade</taxon>
        <taxon>Hologalegina</taxon>
        <taxon>IRL clade</taxon>
        <taxon>Fabeae</taxon>
        <taxon>Lathyrus</taxon>
    </lineage>
</organism>
<accession>A0A9D4XHN6</accession>
<sequence>MDNIEKLLSRLGYKADCVRVWTKVLEIQDGFFLIRKDDDAVDDFALYFSAMNVKGDLHAVAALSYRKQNPDEFVDACYTREKFALCYGFSVSPINGQDMWPEVEMEPPLPPAYKNGPGRPKKIRIRESGEDGARKRRSGVAYKCTKCDNFGHNAMTCKATTQDPNALKRKRKPKKGHVPTATDMPTANDMPTASDMPAPTATDMTVPTNVPVPTDPQPPTDMPVPTIMSQTGSSVAASITK</sequence>
<dbReference type="Proteomes" id="UP001058974">
    <property type="component" value="Chromosome 4"/>
</dbReference>
<feature type="region of interest" description="Disordered" evidence="1">
    <location>
        <begin position="162"/>
        <end position="220"/>
    </location>
</feature>
<feature type="compositionally biased region" description="Low complexity" evidence="1">
    <location>
        <begin position="202"/>
        <end position="212"/>
    </location>
</feature>
<feature type="compositionally biased region" description="Basic residues" evidence="1">
    <location>
        <begin position="167"/>
        <end position="177"/>
    </location>
</feature>
<gene>
    <name evidence="2" type="ORF">KIW84_044380</name>
</gene>
<comment type="caution">
    <text evidence="2">The sequence shown here is derived from an EMBL/GenBank/DDBJ whole genome shotgun (WGS) entry which is preliminary data.</text>
</comment>
<dbReference type="AlphaFoldDB" id="A0A9D4XHN6"/>
<name>A0A9D4XHN6_PEA</name>
<protein>
    <submittedName>
        <fullName evidence="2">Uncharacterized protein</fullName>
    </submittedName>
</protein>
<evidence type="ECO:0000313" key="2">
    <source>
        <dbReference type="EMBL" id="KAI5420557.1"/>
    </source>
</evidence>
<dbReference type="Gramene" id="Psat04G0438000-T1">
    <property type="protein sequence ID" value="KAI5420557.1"/>
    <property type="gene ID" value="KIW84_044380"/>
</dbReference>
<feature type="region of interest" description="Disordered" evidence="1">
    <location>
        <begin position="108"/>
        <end position="138"/>
    </location>
</feature>
<proteinExistence type="predicted"/>